<dbReference type="GeneID" id="7797966"/>
<dbReference type="EMBL" id="CP001399">
    <property type="protein sequence ID" value="ACP35455.1"/>
    <property type="molecule type" value="Genomic_DNA"/>
</dbReference>
<dbReference type="Proteomes" id="UP000001747">
    <property type="component" value="Chromosome"/>
</dbReference>
<feature type="compositionally biased region" description="Basic and acidic residues" evidence="1">
    <location>
        <begin position="12"/>
        <end position="21"/>
    </location>
</feature>
<dbReference type="AlphaFoldDB" id="C3MPZ2"/>
<organism evidence="2 3">
    <name type="scientific">Saccharolobus islandicus (strain L.S.2.15 / Lassen #1)</name>
    <name type="common">Sulfolobus islandicus</name>
    <dbReference type="NCBI Taxonomy" id="429572"/>
    <lineage>
        <taxon>Archaea</taxon>
        <taxon>Thermoproteota</taxon>
        <taxon>Thermoprotei</taxon>
        <taxon>Sulfolobales</taxon>
        <taxon>Sulfolobaceae</taxon>
        <taxon>Saccharolobus</taxon>
    </lineage>
</organism>
<name>C3MPZ2_SACI2</name>
<dbReference type="RefSeq" id="WP_012713695.1">
    <property type="nucleotide sequence ID" value="NC_012589.1"/>
</dbReference>
<dbReference type="KEGG" id="sis:LS215_1447"/>
<gene>
    <name evidence="2" type="ordered locus">LS215_1447</name>
</gene>
<feature type="region of interest" description="Disordered" evidence="1">
    <location>
        <begin position="1"/>
        <end position="21"/>
    </location>
</feature>
<dbReference type="HOGENOM" id="CLU_145827_0_0_2"/>
<evidence type="ECO:0000313" key="2">
    <source>
        <dbReference type="EMBL" id="ACP35455.1"/>
    </source>
</evidence>
<proteinExistence type="predicted"/>
<protein>
    <submittedName>
        <fullName evidence="2">Uncharacterized protein</fullName>
    </submittedName>
</protein>
<reference evidence="2 3" key="1">
    <citation type="journal article" date="2009" name="Proc. Natl. Acad. Sci. U.S.A.">
        <title>Biogeography of the Sulfolobus islandicus pan-genome.</title>
        <authorList>
            <person name="Reno M.L."/>
            <person name="Held N.L."/>
            <person name="Fields C.J."/>
            <person name="Burke P.V."/>
            <person name="Whitaker R.J."/>
        </authorList>
    </citation>
    <scope>NUCLEOTIDE SEQUENCE [LARGE SCALE GENOMIC DNA]</scope>
    <source>
        <strain evidence="3">L.S.2.15 / Lassen #1</strain>
    </source>
</reference>
<accession>C3MPZ2</accession>
<sequence>MVVLKSRSGKQVKKDAGNTGNKENKKAVKYVWLSSNKAIFLATADAKESKYSVSVPIIPLHGLYYSSKDKQKYTSKELSDYFVILNVKKDDQLVYYLRKGVVVIIGYSEDNLVIVSDENGENNDSDS</sequence>
<evidence type="ECO:0000256" key="1">
    <source>
        <dbReference type="SAM" id="MobiDB-lite"/>
    </source>
</evidence>
<evidence type="ECO:0000313" key="3">
    <source>
        <dbReference type="Proteomes" id="UP000001747"/>
    </source>
</evidence>